<sequence>MRLKIKPERGFGKIEVEINEDLWKKIEDLSERYKVGEDYILRIILTGEFKTPNEDVQNLEKEVQELEKKVYELEKKWAPLRYKAYGVSEDNKILAIELSGLLAENTQLKRFLRKKVEPNFKLRKLIEYYIR</sequence>
<feature type="coiled-coil region" evidence="1">
    <location>
        <begin position="49"/>
        <end position="76"/>
    </location>
</feature>
<dbReference type="RefSeq" id="WP_056933863.1">
    <property type="nucleotide sequence ID" value="NZ_CP013050.1"/>
</dbReference>
<dbReference type="AlphaFoldDB" id="A0A0S1XBI7"/>
<gene>
    <name evidence="2" type="ORF">TBCH5v1_1231</name>
</gene>
<keyword evidence="1" id="KW-0175">Coiled coil</keyword>
<reference evidence="2 3" key="1">
    <citation type="journal article" date="2016" name="Genome Announc.">
        <title>Complete genome sequence of the hyperthermophilic and piezophilic archaeon Thermococcus barophilus Ch5, capable of growth at the expense of hydrogenogenesis from carbon monoxide and formate.</title>
        <authorList>
            <person name="Oger P."/>
            <person name="Sokolova T.G."/>
            <person name="Kozhevnikova D.A."/>
            <person name="Taranov E.A."/>
            <person name="Vannier P."/>
            <person name="Lee H.S."/>
            <person name="Kwon K.K."/>
            <person name="Kang S.G."/>
            <person name="Lee J.H."/>
            <person name="Bonch-Osmolovskaya E.A."/>
            <person name="Lebedinsky A.V."/>
        </authorList>
    </citation>
    <scope>NUCLEOTIDE SEQUENCE [LARGE SCALE GENOMIC DNA]</scope>
    <source>
        <strain evidence="3">Ch5</strain>
    </source>
</reference>
<evidence type="ECO:0000313" key="2">
    <source>
        <dbReference type="EMBL" id="ALM75155.1"/>
    </source>
</evidence>
<proteinExistence type="predicted"/>
<dbReference type="EMBL" id="CP013050">
    <property type="protein sequence ID" value="ALM75155.1"/>
    <property type="molecule type" value="Genomic_DNA"/>
</dbReference>
<dbReference type="PATRIC" id="fig|55802.8.peg.1211"/>
<accession>A0A0S1XBI7</accession>
<dbReference type="Proteomes" id="UP000066042">
    <property type="component" value="Chromosome"/>
</dbReference>
<evidence type="ECO:0000256" key="1">
    <source>
        <dbReference type="SAM" id="Coils"/>
    </source>
</evidence>
<evidence type="ECO:0000313" key="3">
    <source>
        <dbReference type="Proteomes" id="UP000066042"/>
    </source>
</evidence>
<organism evidence="2 3">
    <name type="scientific">Thermococcus barophilus</name>
    <dbReference type="NCBI Taxonomy" id="55802"/>
    <lineage>
        <taxon>Archaea</taxon>
        <taxon>Methanobacteriati</taxon>
        <taxon>Methanobacteriota</taxon>
        <taxon>Thermococci</taxon>
        <taxon>Thermococcales</taxon>
        <taxon>Thermococcaceae</taxon>
        <taxon>Thermococcus</taxon>
    </lineage>
</organism>
<dbReference type="STRING" id="55802.TBCH5v1_1231"/>
<protein>
    <submittedName>
        <fullName evidence="2">Uncharacterized protein</fullName>
    </submittedName>
</protein>
<name>A0A0S1XBI7_THEBA</name>
<dbReference type="GeneID" id="26136483"/>